<name>A0A934WQ45_9BURK</name>
<organism evidence="2 3">
    <name type="scientific">Ramlibacter ginsenosidimutans</name>
    <dbReference type="NCBI Taxonomy" id="502333"/>
    <lineage>
        <taxon>Bacteria</taxon>
        <taxon>Pseudomonadati</taxon>
        <taxon>Pseudomonadota</taxon>
        <taxon>Betaproteobacteria</taxon>
        <taxon>Burkholderiales</taxon>
        <taxon>Comamonadaceae</taxon>
        <taxon>Ramlibacter</taxon>
    </lineage>
</organism>
<evidence type="ECO:0000256" key="1">
    <source>
        <dbReference type="SAM" id="MobiDB-lite"/>
    </source>
</evidence>
<evidence type="ECO:0000313" key="3">
    <source>
        <dbReference type="Proteomes" id="UP000630528"/>
    </source>
</evidence>
<reference evidence="2" key="1">
    <citation type="journal article" date="2012" name="J. Microbiol. Biotechnol.">
        <title>Ramlibacter ginsenosidimutans sp. nov., with ginsenoside-converting activity.</title>
        <authorList>
            <person name="Wang L."/>
            <person name="An D.S."/>
            <person name="Kim S.G."/>
            <person name="Jin F.X."/>
            <person name="Kim S.C."/>
            <person name="Lee S.T."/>
            <person name="Im W.T."/>
        </authorList>
    </citation>
    <scope>NUCLEOTIDE SEQUENCE</scope>
    <source>
        <strain evidence="2">KACC 17527</strain>
    </source>
</reference>
<evidence type="ECO:0000313" key="2">
    <source>
        <dbReference type="EMBL" id="MBK6008900.1"/>
    </source>
</evidence>
<proteinExistence type="predicted"/>
<dbReference type="Proteomes" id="UP000630528">
    <property type="component" value="Unassembled WGS sequence"/>
</dbReference>
<dbReference type="RefSeq" id="WP_201176875.1">
    <property type="nucleotide sequence ID" value="NZ_JAEPWM010000012.1"/>
</dbReference>
<dbReference type="EMBL" id="JAEPWM010000012">
    <property type="protein sequence ID" value="MBK6008900.1"/>
    <property type="molecule type" value="Genomic_DNA"/>
</dbReference>
<accession>A0A934WQ45</accession>
<gene>
    <name evidence="2" type="ORF">JJB11_22615</name>
</gene>
<reference evidence="2" key="2">
    <citation type="submission" date="2021-01" db="EMBL/GenBank/DDBJ databases">
        <authorList>
            <person name="Kang M."/>
        </authorList>
    </citation>
    <scope>NUCLEOTIDE SEQUENCE</scope>
    <source>
        <strain evidence="2">KACC 17527</strain>
    </source>
</reference>
<keyword evidence="3" id="KW-1185">Reference proteome</keyword>
<feature type="region of interest" description="Disordered" evidence="1">
    <location>
        <begin position="1"/>
        <end position="24"/>
    </location>
</feature>
<sequence>MVHLRRHDGAYRPSYGQHPKPTGDLHLTHLTVDGRRVAALQLLGADQPISRLFDPKLVELASDKLRFIGFERVERSWVMQEWDCQLVPPSFAR</sequence>
<dbReference type="AlphaFoldDB" id="A0A934WQ45"/>
<protein>
    <submittedName>
        <fullName evidence="2">Uncharacterized protein</fullName>
    </submittedName>
</protein>
<comment type="caution">
    <text evidence="2">The sequence shown here is derived from an EMBL/GenBank/DDBJ whole genome shotgun (WGS) entry which is preliminary data.</text>
</comment>